<protein>
    <submittedName>
        <fullName evidence="1">Uncharacterized protein</fullName>
    </submittedName>
</protein>
<proteinExistence type="predicted"/>
<organism evidence="1 2">
    <name type="scientific">Arctium lappa</name>
    <name type="common">Greater burdock</name>
    <name type="synonym">Lappa major</name>
    <dbReference type="NCBI Taxonomy" id="4217"/>
    <lineage>
        <taxon>Eukaryota</taxon>
        <taxon>Viridiplantae</taxon>
        <taxon>Streptophyta</taxon>
        <taxon>Embryophyta</taxon>
        <taxon>Tracheophyta</taxon>
        <taxon>Spermatophyta</taxon>
        <taxon>Magnoliopsida</taxon>
        <taxon>eudicotyledons</taxon>
        <taxon>Gunneridae</taxon>
        <taxon>Pentapetalae</taxon>
        <taxon>asterids</taxon>
        <taxon>campanulids</taxon>
        <taxon>Asterales</taxon>
        <taxon>Asteraceae</taxon>
        <taxon>Carduoideae</taxon>
        <taxon>Cardueae</taxon>
        <taxon>Arctiinae</taxon>
        <taxon>Arctium</taxon>
    </lineage>
</organism>
<evidence type="ECO:0000313" key="1">
    <source>
        <dbReference type="EMBL" id="KAI3697292.1"/>
    </source>
</evidence>
<comment type="caution">
    <text evidence="1">The sequence shown here is derived from an EMBL/GenBank/DDBJ whole genome shotgun (WGS) entry which is preliminary data.</text>
</comment>
<dbReference type="Proteomes" id="UP001055879">
    <property type="component" value="Linkage Group LG10"/>
</dbReference>
<name>A0ACB8ZHK3_ARCLA</name>
<sequence>MATEVSFVSKPRNKKQLLPIAVAYMGGTKFQRITSFRGIIITEANNPIATTRLSCNSRCYDRYVERECDRSAGIQSERLVVQMNSGGVLPQFKETDKIARVPFVEIVKMHESKFGGRDQRQP</sequence>
<accession>A0ACB8ZHK3</accession>
<gene>
    <name evidence="1" type="ORF">L6452_30203</name>
</gene>
<dbReference type="EMBL" id="CM042056">
    <property type="protein sequence ID" value="KAI3697292.1"/>
    <property type="molecule type" value="Genomic_DNA"/>
</dbReference>
<keyword evidence="2" id="KW-1185">Reference proteome</keyword>
<evidence type="ECO:0000313" key="2">
    <source>
        <dbReference type="Proteomes" id="UP001055879"/>
    </source>
</evidence>
<reference evidence="2" key="1">
    <citation type="journal article" date="2022" name="Mol. Ecol. Resour.">
        <title>The genomes of chicory, endive, great burdock and yacon provide insights into Asteraceae palaeo-polyploidization history and plant inulin production.</title>
        <authorList>
            <person name="Fan W."/>
            <person name="Wang S."/>
            <person name="Wang H."/>
            <person name="Wang A."/>
            <person name="Jiang F."/>
            <person name="Liu H."/>
            <person name="Zhao H."/>
            <person name="Xu D."/>
            <person name="Zhang Y."/>
        </authorList>
    </citation>
    <scope>NUCLEOTIDE SEQUENCE [LARGE SCALE GENOMIC DNA]</scope>
    <source>
        <strain evidence="2">cv. Niubang</strain>
    </source>
</reference>
<reference evidence="1 2" key="2">
    <citation type="journal article" date="2022" name="Mol. Ecol. Resour.">
        <title>The genomes of chicory, endive, great burdock and yacon provide insights into Asteraceae paleo-polyploidization history and plant inulin production.</title>
        <authorList>
            <person name="Fan W."/>
            <person name="Wang S."/>
            <person name="Wang H."/>
            <person name="Wang A."/>
            <person name="Jiang F."/>
            <person name="Liu H."/>
            <person name="Zhao H."/>
            <person name="Xu D."/>
            <person name="Zhang Y."/>
        </authorList>
    </citation>
    <scope>NUCLEOTIDE SEQUENCE [LARGE SCALE GENOMIC DNA]</scope>
    <source>
        <strain evidence="2">cv. Niubang</strain>
    </source>
</reference>